<reference evidence="2" key="1">
    <citation type="journal article" date="2019" name="Int. J. Syst. Evol. Microbiol.">
        <title>The Global Catalogue of Microorganisms (GCM) 10K type strain sequencing project: providing services to taxonomists for standard genome sequencing and annotation.</title>
        <authorList>
            <consortium name="The Broad Institute Genomics Platform"/>
            <consortium name="The Broad Institute Genome Sequencing Center for Infectious Disease"/>
            <person name="Wu L."/>
            <person name="Ma J."/>
        </authorList>
    </citation>
    <scope>NUCLEOTIDE SEQUENCE [LARGE SCALE GENOMIC DNA]</scope>
    <source>
        <strain evidence="2">JCM 11650</strain>
    </source>
</reference>
<evidence type="ECO:0000313" key="1">
    <source>
        <dbReference type="EMBL" id="MFD1834233.1"/>
    </source>
</evidence>
<dbReference type="InterPro" id="IPR007061">
    <property type="entry name" value="MST-like"/>
</dbReference>
<sequence>MTTPDPTPPRDDAKDTLHRYLREASTALVSKVEGLPERELRLPRTPTGTTLLGLVKHMANVEAGYFGETFGRTYPAPEELVPEEAVDADPQADWVVGPEESAVQVLATYARVRAFADETIALLPLDAAGHVPWWGERGEVTLHQVLVHVAVEVSRHAGHADILREQVDGAAGLRGAGDNLPGADYDLVAYRARLQAIADSF</sequence>
<proteinExistence type="predicted"/>
<dbReference type="InterPro" id="IPR034660">
    <property type="entry name" value="DinB/YfiT-like"/>
</dbReference>
<comment type="caution">
    <text evidence="1">The sequence shown here is derived from an EMBL/GenBank/DDBJ whole genome shotgun (WGS) entry which is preliminary data.</text>
</comment>
<dbReference type="EMBL" id="JBHUFL010000002">
    <property type="protein sequence ID" value="MFD1834233.1"/>
    <property type="molecule type" value="Genomic_DNA"/>
</dbReference>
<organism evidence="1 2">
    <name type="scientific">Brachybacterium rhamnosum</name>
    <dbReference type="NCBI Taxonomy" id="173361"/>
    <lineage>
        <taxon>Bacteria</taxon>
        <taxon>Bacillati</taxon>
        <taxon>Actinomycetota</taxon>
        <taxon>Actinomycetes</taxon>
        <taxon>Micrococcales</taxon>
        <taxon>Dermabacteraceae</taxon>
        <taxon>Brachybacterium</taxon>
    </lineage>
</organism>
<dbReference type="Pfam" id="PF04978">
    <property type="entry name" value="MST"/>
    <property type="match status" value="1"/>
</dbReference>
<name>A0ABW4PV15_9MICO</name>
<dbReference type="Gene3D" id="1.20.120.450">
    <property type="entry name" value="dinb family like domain"/>
    <property type="match status" value="1"/>
</dbReference>
<dbReference type="RefSeq" id="WP_343903624.1">
    <property type="nucleotide sequence ID" value="NZ_BAAAIS010000002.1"/>
</dbReference>
<keyword evidence="2" id="KW-1185">Reference proteome</keyword>
<protein>
    <submittedName>
        <fullName evidence="1">DinB family protein</fullName>
    </submittedName>
</protein>
<dbReference type="SUPFAM" id="SSF109854">
    <property type="entry name" value="DinB/YfiT-like putative metalloenzymes"/>
    <property type="match status" value="1"/>
</dbReference>
<accession>A0ABW4PV15</accession>
<evidence type="ECO:0000313" key="2">
    <source>
        <dbReference type="Proteomes" id="UP001597280"/>
    </source>
</evidence>
<gene>
    <name evidence="1" type="ORF">ACFSDA_04000</name>
</gene>
<dbReference type="Proteomes" id="UP001597280">
    <property type="component" value="Unassembled WGS sequence"/>
</dbReference>